<evidence type="ECO:0000313" key="2">
    <source>
        <dbReference type="Proteomes" id="UP000223025"/>
    </source>
</evidence>
<proteinExistence type="predicted"/>
<dbReference type="Proteomes" id="UP000223025">
    <property type="component" value="Segment"/>
</dbReference>
<dbReference type="RefSeq" id="YP_009611945.1">
    <property type="nucleotide sequence ID" value="NC_042013.1"/>
</dbReference>
<reference evidence="1 2" key="1">
    <citation type="submission" date="2017-06" db="EMBL/GenBank/DDBJ databases">
        <authorList>
            <person name="Kim H.J."/>
            <person name="Triplett B.A."/>
        </authorList>
    </citation>
    <scope>NUCLEOTIDE SEQUENCE [LARGE SCALE GENOMIC DNA]</scope>
</reference>
<dbReference type="EMBL" id="MF403008">
    <property type="protein sequence ID" value="AUZ95052.1"/>
    <property type="molecule type" value="Genomic_DNA"/>
</dbReference>
<name>A0A2L0UZQ5_9CAUD</name>
<accession>A0A2L0UZQ5</accession>
<sequence>MSTKLIERYGAGIAPYLRLCKDYDEFIYDGKRLSFFPNERVIDLDTFKTYTVEISTITFEFDNLPMTYVGKIKGFNENIESLTACDEIYNKLSQYMQFNIVCYHVIVEWYFETFFELVFENEEDMLTAALVLNA</sequence>
<evidence type="ECO:0000313" key="1">
    <source>
        <dbReference type="EMBL" id="AUZ95052.1"/>
    </source>
</evidence>
<organism evidence="1 2">
    <name type="scientific">Agrobacterium phage Atu_ph07</name>
    <dbReference type="NCBI Taxonomy" id="2024264"/>
    <lineage>
        <taxon>Viruses</taxon>
        <taxon>Duplodnaviria</taxon>
        <taxon>Heunggongvirae</taxon>
        <taxon>Uroviricota</taxon>
        <taxon>Caudoviricetes</taxon>
        <taxon>Polybotosvirus</taxon>
        <taxon>Polybotosvirus Atuph07</taxon>
    </lineage>
</organism>
<dbReference type="GeneID" id="40088283"/>
<dbReference type="KEGG" id="vg:40088283"/>
<keyword evidence="2" id="KW-1185">Reference proteome</keyword>
<protein>
    <submittedName>
        <fullName evidence="1">Uncharacterized protein</fullName>
    </submittedName>
</protein>